<dbReference type="EMBL" id="JABBWG010000063">
    <property type="protein sequence ID" value="KAG1804060.1"/>
    <property type="molecule type" value="Genomic_DNA"/>
</dbReference>
<evidence type="ECO:0000313" key="2">
    <source>
        <dbReference type="Proteomes" id="UP000807769"/>
    </source>
</evidence>
<gene>
    <name evidence="1" type="ORF">BJ212DRAFT_1202065</name>
</gene>
<name>A0A9P7DVB7_9AGAM</name>
<dbReference type="RefSeq" id="XP_041186732.1">
    <property type="nucleotide sequence ID" value="XM_041329088.1"/>
</dbReference>
<evidence type="ECO:0000313" key="1">
    <source>
        <dbReference type="EMBL" id="KAG1804060.1"/>
    </source>
</evidence>
<comment type="caution">
    <text evidence="1">The sequence shown here is derived from an EMBL/GenBank/DDBJ whole genome shotgun (WGS) entry which is preliminary data.</text>
</comment>
<proteinExistence type="predicted"/>
<protein>
    <submittedName>
        <fullName evidence="1">Uncharacterized protein</fullName>
    </submittedName>
</protein>
<dbReference type="AlphaFoldDB" id="A0A9P7DVB7"/>
<reference evidence="1" key="1">
    <citation type="journal article" date="2020" name="New Phytol.">
        <title>Comparative genomics reveals dynamic genome evolution in host specialist ectomycorrhizal fungi.</title>
        <authorList>
            <person name="Lofgren L.A."/>
            <person name="Nguyen N.H."/>
            <person name="Vilgalys R."/>
            <person name="Ruytinx J."/>
            <person name="Liao H.L."/>
            <person name="Branco S."/>
            <person name="Kuo A."/>
            <person name="LaButti K."/>
            <person name="Lipzen A."/>
            <person name="Andreopoulos W."/>
            <person name="Pangilinan J."/>
            <person name="Riley R."/>
            <person name="Hundley H."/>
            <person name="Na H."/>
            <person name="Barry K."/>
            <person name="Grigoriev I.V."/>
            <person name="Stajich J.E."/>
            <person name="Kennedy P.G."/>
        </authorList>
    </citation>
    <scope>NUCLEOTIDE SEQUENCE</scope>
    <source>
        <strain evidence="1">MN1</strain>
    </source>
</reference>
<accession>A0A9P7DVB7</accession>
<feature type="non-terminal residue" evidence="1">
    <location>
        <position position="50"/>
    </location>
</feature>
<organism evidence="1 2">
    <name type="scientific">Suillus subaureus</name>
    <dbReference type="NCBI Taxonomy" id="48587"/>
    <lineage>
        <taxon>Eukaryota</taxon>
        <taxon>Fungi</taxon>
        <taxon>Dikarya</taxon>
        <taxon>Basidiomycota</taxon>
        <taxon>Agaricomycotina</taxon>
        <taxon>Agaricomycetes</taxon>
        <taxon>Agaricomycetidae</taxon>
        <taxon>Boletales</taxon>
        <taxon>Suillineae</taxon>
        <taxon>Suillaceae</taxon>
        <taxon>Suillus</taxon>
    </lineage>
</organism>
<feature type="non-terminal residue" evidence="1">
    <location>
        <position position="1"/>
    </location>
</feature>
<dbReference type="OrthoDB" id="2501483at2759"/>
<dbReference type="Proteomes" id="UP000807769">
    <property type="component" value="Unassembled WGS sequence"/>
</dbReference>
<dbReference type="GeneID" id="64623105"/>
<sequence>YPELLDDVRGFYFNSYIAEQTNVWFGSFHNICQESEMRRWTLVMPSIVFL</sequence>
<keyword evidence="2" id="KW-1185">Reference proteome</keyword>